<sequence length="256" mass="26847">MPPAPPSPPLSYTTAPAVLPYTLRFHPYRPSSSPHHTHRLCVSAAVLAPAPAAPSTSAGGAAATPRILLLRRSAREKALPHRWELPGGGADPPDRDALAAAARELWEETGLRAARFVALVGCYQWEGAGPGVPATAVPGDQGWGLADGGVGVGVVEASSAAANTKEADTMAAEAAGAAAGRDTWRKYTYLVEVEAAAGEEGAAAEVVVDPEEHDAFVWATEEEVRAGRCGRVVFEWTSDAQRLDVLRAFEVANRKR</sequence>
<dbReference type="Proteomes" id="UP001230504">
    <property type="component" value="Unassembled WGS sequence"/>
</dbReference>
<protein>
    <submittedName>
        <fullName evidence="2">NUDIX hydrolase domain-like protein</fullName>
    </submittedName>
</protein>
<dbReference type="GeneID" id="85447562"/>
<dbReference type="PANTHER" id="PTHR43736">
    <property type="entry name" value="ADP-RIBOSE PYROPHOSPHATASE"/>
    <property type="match status" value="1"/>
</dbReference>
<evidence type="ECO:0000259" key="1">
    <source>
        <dbReference type="PROSITE" id="PS51462"/>
    </source>
</evidence>
<reference evidence="2" key="1">
    <citation type="submission" date="2021-06" db="EMBL/GenBank/DDBJ databases">
        <title>Comparative genomics, transcriptomics and evolutionary studies reveal genomic signatures of adaptation to plant cell wall in hemibiotrophic fungi.</title>
        <authorList>
            <consortium name="DOE Joint Genome Institute"/>
            <person name="Baroncelli R."/>
            <person name="Diaz J.F."/>
            <person name="Benocci T."/>
            <person name="Peng M."/>
            <person name="Battaglia E."/>
            <person name="Haridas S."/>
            <person name="Andreopoulos W."/>
            <person name="Labutti K."/>
            <person name="Pangilinan J."/>
            <person name="Floch G.L."/>
            <person name="Makela M.R."/>
            <person name="Henrissat B."/>
            <person name="Grigoriev I.V."/>
            <person name="Crouch J.A."/>
            <person name="De Vries R.P."/>
            <person name="Sukno S.A."/>
            <person name="Thon M.R."/>
        </authorList>
    </citation>
    <scope>NUCLEOTIDE SEQUENCE</scope>
    <source>
        <strain evidence="2">CBS 125086</strain>
    </source>
</reference>
<feature type="domain" description="Nudix hydrolase" evidence="1">
    <location>
        <begin position="37"/>
        <end position="245"/>
    </location>
</feature>
<proteinExistence type="predicted"/>
<evidence type="ECO:0000313" key="2">
    <source>
        <dbReference type="EMBL" id="KAK1596930.1"/>
    </source>
</evidence>
<gene>
    <name evidence="2" type="ORF">LY79DRAFT_667077</name>
</gene>
<evidence type="ECO:0000313" key="3">
    <source>
        <dbReference type="Proteomes" id="UP001230504"/>
    </source>
</evidence>
<dbReference type="SUPFAM" id="SSF55811">
    <property type="entry name" value="Nudix"/>
    <property type="match status" value="1"/>
</dbReference>
<accession>A0AAD8V9Z7</accession>
<dbReference type="PROSITE" id="PS51462">
    <property type="entry name" value="NUDIX"/>
    <property type="match status" value="1"/>
</dbReference>
<dbReference type="AlphaFoldDB" id="A0AAD8V9Z7"/>
<organism evidence="2 3">
    <name type="scientific">Colletotrichum navitas</name>
    <dbReference type="NCBI Taxonomy" id="681940"/>
    <lineage>
        <taxon>Eukaryota</taxon>
        <taxon>Fungi</taxon>
        <taxon>Dikarya</taxon>
        <taxon>Ascomycota</taxon>
        <taxon>Pezizomycotina</taxon>
        <taxon>Sordariomycetes</taxon>
        <taxon>Hypocreomycetidae</taxon>
        <taxon>Glomerellales</taxon>
        <taxon>Glomerellaceae</taxon>
        <taxon>Colletotrichum</taxon>
        <taxon>Colletotrichum graminicola species complex</taxon>
    </lineage>
</organism>
<keyword evidence="2" id="KW-0378">Hydrolase</keyword>
<dbReference type="InterPro" id="IPR015797">
    <property type="entry name" value="NUDIX_hydrolase-like_dom_sf"/>
</dbReference>
<comment type="caution">
    <text evidence="2">The sequence shown here is derived from an EMBL/GenBank/DDBJ whole genome shotgun (WGS) entry which is preliminary data.</text>
</comment>
<keyword evidence="3" id="KW-1185">Reference proteome</keyword>
<dbReference type="Gene3D" id="3.90.79.10">
    <property type="entry name" value="Nucleoside Triphosphate Pyrophosphohydrolase"/>
    <property type="match status" value="1"/>
</dbReference>
<dbReference type="RefSeq" id="XP_060417767.1">
    <property type="nucleotide sequence ID" value="XM_060563322.1"/>
</dbReference>
<dbReference type="InterPro" id="IPR000086">
    <property type="entry name" value="NUDIX_hydrolase_dom"/>
</dbReference>
<dbReference type="EMBL" id="JAHLJV010000010">
    <property type="protein sequence ID" value="KAK1596930.1"/>
    <property type="molecule type" value="Genomic_DNA"/>
</dbReference>
<dbReference type="PANTHER" id="PTHR43736:SF1">
    <property type="entry name" value="DIHYDRONEOPTERIN TRIPHOSPHATE DIPHOSPHATASE"/>
    <property type="match status" value="1"/>
</dbReference>
<dbReference type="GO" id="GO:0016787">
    <property type="term" value="F:hydrolase activity"/>
    <property type="evidence" value="ECO:0007669"/>
    <property type="project" value="UniProtKB-KW"/>
</dbReference>
<dbReference type="Pfam" id="PF00293">
    <property type="entry name" value="NUDIX"/>
    <property type="match status" value="1"/>
</dbReference>
<name>A0AAD8V9Z7_9PEZI</name>